<dbReference type="Proteomes" id="UP000253410">
    <property type="component" value="Unassembled WGS sequence"/>
</dbReference>
<dbReference type="Pfam" id="PF03150">
    <property type="entry name" value="CCP_MauG"/>
    <property type="match status" value="1"/>
</dbReference>
<evidence type="ECO:0000256" key="9">
    <source>
        <dbReference type="PIRSR" id="PIRSR000294-2"/>
    </source>
</evidence>
<dbReference type="PIRSF" id="PIRSF000294">
    <property type="entry name" value="Cytochrome-c_peroxidase"/>
    <property type="match status" value="1"/>
</dbReference>
<reference evidence="11 12" key="1">
    <citation type="submission" date="2018-05" db="EMBL/GenBank/DDBJ databases">
        <title>Chitinophaga sp. K3CV102501T nov., isolated from isolated from a monsoon evergreen broad-leaved forest soil.</title>
        <authorList>
            <person name="Lv Y."/>
        </authorList>
    </citation>
    <scope>NUCLEOTIDE SEQUENCE [LARGE SCALE GENOMIC DNA]</scope>
    <source>
        <strain evidence="11 12">GDMCC 1.1325</strain>
    </source>
</reference>
<keyword evidence="4" id="KW-0732">Signal</keyword>
<keyword evidence="11" id="KW-0575">Peroxidase</keyword>
<dbReference type="EMBL" id="QFFJ01000002">
    <property type="protein sequence ID" value="RBL90956.1"/>
    <property type="molecule type" value="Genomic_DNA"/>
</dbReference>
<evidence type="ECO:0000313" key="11">
    <source>
        <dbReference type="EMBL" id="RBL90956.1"/>
    </source>
</evidence>
<feature type="domain" description="Cytochrome c" evidence="10">
    <location>
        <begin position="50"/>
        <end position="151"/>
    </location>
</feature>
<evidence type="ECO:0000313" key="12">
    <source>
        <dbReference type="Proteomes" id="UP000253410"/>
    </source>
</evidence>
<evidence type="ECO:0000256" key="1">
    <source>
        <dbReference type="ARBA" id="ARBA00004418"/>
    </source>
</evidence>
<dbReference type="InterPro" id="IPR036909">
    <property type="entry name" value="Cyt_c-like_dom_sf"/>
</dbReference>
<comment type="caution">
    <text evidence="11">The sequence shown here is derived from an EMBL/GenBank/DDBJ whole genome shotgun (WGS) entry which is preliminary data.</text>
</comment>
<feature type="binding site" description="covalent" evidence="8">
    <location>
        <position position="228"/>
    </location>
    <ligand>
        <name>heme c</name>
        <dbReference type="ChEBI" id="CHEBI:61717"/>
        <label>2</label>
    </ligand>
</feature>
<dbReference type="InterPro" id="IPR004852">
    <property type="entry name" value="Di-haem_cyt_c_peroxidsae"/>
</dbReference>
<keyword evidence="5" id="KW-0574">Periplasm</keyword>
<feature type="binding site" description="axial binding residue" evidence="9">
    <location>
        <position position="76"/>
    </location>
    <ligand>
        <name>heme c</name>
        <dbReference type="ChEBI" id="CHEBI:61717"/>
        <label>1</label>
    </ligand>
    <ligandPart>
        <name>Fe</name>
        <dbReference type="ChEBI" id="CHEBI:18248"/>
    </ligandPart>
</feature>
<dbReference type="InterPro" id="IPR009056">
    <property type="entry name" value="Cyt_c-like_dom"/>
</dbReference>
<accession>A0A365XX72</accession>
<evidence type="ECO:0000256" key="5">
    <source>
        <dbReference type="ARBA" id="ARBA00022764"/>
    </source>
</evidence>
<keyword evidence="12" id="KW-1185">Reference proteome</keyword>
<organism evidence="11 12">
    <name type="scientific">Chitinophaga flava</name>
    <dbReference type="NCBI Taxonomy" id="2259036"/>
    <lineage>
        <taxon>Bacteria</taxon>
        <taxon>Pseudomonadati</taxon>
        <taxon>Bacteroidota</taxon>
        <taxon>Chitinophagia</taxon>
        <taxon>Chitinophagales</taxon>
        <taxon>Chitinophagaceae</taxon>
        <taxon>Chitinophaga</taxon>
    </lineage>
</organism>
<dbReference type="GO" id="GO:0020037">
    <property type="term" value="F:heme binding"/>
    <property type="evidence" value="ECO:0007669"/>
    <property type="project" value="InterPro"/>
</dbReference>
<feature type="binding site" description="covalent" evidence="8">
    <location>
        <position position="225"/>
    </location>
    <ligand>
        <name>heme c</name>
        <dbReference type="ChEBI" id="CHEBI:61717"/>
        <label>2</label>
    </ligand>
</feature>
<dbReference type="InterPro" id="IPR026259">
    <property type="entry name" value="MauG/Cytc_peroxidase"/>
</dbReference>
<dbReference type="PANTHER" id="PTHR30600">
    <property type="entry name" value="CYTOCHROME C PEROXIDASE-RELATED"/>
    <property type="match status" value="1"/>
</dbReference>
<sequence length="357" mass="39561">MMKIIVVGMMTALLAAGVSVVRKPVPAALSWPAYFGNRVFVPADNPTTEEGVQLGRMLFYEKALSVNDKMSCATCHQQAKAFTDGKTFSAGADGTLQPRNTMALVNLLWVRLLFWDGRAAGLEEQAITPLTAPHEMGQSLENAAAKLRQRKHYPALFLRVFGNDSITGDRIVKALAQFERTLISANSRYDQYLQGKYQPTVSESKGISLFYTNPDPSRNIRGASCGHCHGGPKTYSDLFHNNGLDAVPADKGRQNITGQAYDNGRFRVATLRNIALTAPYMHDGRFKTLEEVIDHYSEHIAQSETLSPFLQRSSNIPEGTSLQLFPQEKKDLLAFLHMLTDSSFITDPRFSNPFPVN</sequence>
<evidence type="ECO:0000256" key="7">
    <source>
        <dbReference type="ARBA" id="ARBA00023004"/>
    </source>
</evidence>
<comment type="cofactor">
    <cofactor evidence="8">
        <name>heme</name>
        <dbReference type="ChEBI" id="CHEBI:30413"/>
    </cofactor>
    <text evidence="8">Binds 2 heme groups.</text>
</comment>
<keyword evidence="6" id="KW-0560">Oxidoreductase</keyword>
<gene>
    <name evidence="11" type="ORF">DF182_23950</name>
</gene>
<dbReference type="AlphaFoldDB" id="A0A365XX72"/>
<proteinExistence type="predicted"/>
<feature type="binding site" description="covalent" evidence="8">
    <location>
        <position position="75"/>
    </location>
    <ligand>
        <name>heme c</name>
        <dbReference type="ChEBI" id="CHEBI:61717"/>
        <label>1</label>
    </ligand>
</feature>
<dbReference type="RefSeq" id="WP_113619704.1">
    <property type="nucleotide sequence ID" value="NZ_QFFJ01000002.1"/>
</dbReference>
<evidence type="ECO:0000256" key="2">
    <source>
        <dbReference type="ARBA" id="ARBA00022617"/>
    </source>
</evidence>
<dbReference type="Gene3D" id="1.10.760.10">
    <property type="entry name" value="Cytochrome c-like domain"/>
    <property type="match status" value="2"/>
</dbReference>
<protein>
    <submittedName>
        <fullName evidence="11">Cytochrome-c peroxidase</fullName>
    </submittedName>
</protein>
<evidence type="ECO:0000256" key="4">
    <source>
        <dbReference type="ARBA" id="ARBA00022729"/>
    </source>
</evidence>
<dbReference type="InterPro" id="IPR051395">
    <property type="entry name" value="Cytochrome_c_Peroxidase/MauG"/>
</dbReference>
<dbReference type="GO" id="GO:0004130">
    <property type="term" value="F:cytochrome-c peroxidase activity"/>
    <property type="evidence" value="ECO:0007669"/>
    <property type="project" value="TreeGrafter"/>
</dbReference>
<dbReference type="GO" id="GO:0009055">
    <property type="term" value="F:electron transfer activity"/>
    <property type="evidence" value="ECO:0007669"/>
    <property type="project" value="InterPro"/>
</dbReference>
<dbReference type="PROSITE" id="PS51007">
    <property type="entry name" value="CYTC"/>
    <property type="match status" value="2"/>
</dbReference>
<keyword evidence="2 8" id="KW-0349">Heme</keyword>
<name>A0A365XX72_9BACT</name>
<feature type="domain" description="Cytochrome c" evidence="10">
    <location>
        <begin position="201"/>
        <end position="340"/>
    </location>
</feature>
<dbReference type="GO" id="GO:0046872">
    <property type="term" value="F:metal ion binding"/>
    <property type="evidence" value="ECO:0007669"/>
    <property type="project" value="UniProtKB-KW"/>
</dbReference>
<evidence type="ECO:0000256" key="6">
    <source>
        <dbReference type="ARBA" id="ARBA00023002"/>
    </source>
</evidence>
<comment type="PTM">
    <text evidence="8">Binds 2 heme groups per subunit.</text>
</comment>
<keyword evidence="3 9" id="KW-0479">Metal-binding</keyword>
<dbReference type="GO" id="GO:0042597">
    <property type="term" value="C:periplasmic space"/>
    <property type="evidence" value="ECO:0007669"/>
    <property type="project" value="UniProtKB-SubCell"/>
</dbReference>
<dbReference type="SUPFAM" id="SSF46626">
    <property type="entry name" value="Cytochrome c"/>
    <property type="match status" value="2"/>
</dbReference>
<feature type="binding site" description="covalent" evidence="8">
    <location>
        <position position="72"/>
    </location>
    <ligand>
        <name>heme c</name>
        <dbReference type="ChEBI" id="CHEBI:61717"/>
        <label>1</label>
    </ligand>
</feature>
<comment type="subcellular location">
    <subcellularLocation>
        <location evidence="1">Periplasm</location>
    </subcellularLocation>
</comment>
<keyword evidence="7 9" id="KW-0408">Iron</keyword>
<dbReference type="OrthoDB" id="9805202at2"/>
<feature type="binding site" description="axial binding residue" evidence="9">
    <location>
        <position position="229"/>
    </location>
    <ligand>
        <name>heme c</name>
        <dbReference type="ChEBI" id="CHEBI:61717"/>
        <label>2</label>
    </ligand>
    <ligandPart>
        <name>Fe</name>
        <dbReference type="ChEBI" id="CHEBI:18248"/>
    </ligandPart>
</feature>
<dbReference type="PANTHER" id="PTHR30600:SF10">
    <property type="entry name" value="BLL6722 PROTEIN"/>
    <property type="match status" value="1"/>
</dbReference>
<evidence type="ECO:0000259" key="10">
    <source>
        <dbReference type="PROSITE" id="PS51007"/>
    </source>
</evidence>
<evidence type="ECO:0000256" key="8">
    <source>
        <dbReference type="PIRSR" id="PIRSR000294-1"/>
    </source>
</evidence>
<evidence type="ECO:0000256" key="3">
    <source>
        <dbReference type="ARBA" id="ARBA00022723"/>
    </source>
</evidence>